<accession>A0ACC0B1Q0</accession>
<sequence>MPCSLTPPRSVIFESDVGSLGSSSIDIPSPIRGATGAISGPSTDSSSERSLTGIGSLSGTISLRKYEDDDDDIVLLGSSTMVPSLLSKNQRFKPSIDPRYSDTACDTPNPATRSTTAE</sequence>
<evidence type="ECO:0000313" key="1">
    <source>
        <dbReference type="EMBL" id="KAI5666564.1"/>
    </source>
</evidence>
<comment type="caution">
    <text evidence="1">The sequence shown here is derived from an EMBL/GenBank/DDBJ whole genome shotgun (WGS) entry which is preliminary data.</text>
</comment>
<protein>
    <submittedName>
        <fullName evidence="1">Uncharacterized protein</fullName>
    </submittedName>
</protein>
<keyword evidence="2" id="KW-1185">Reference proteome</keyword>
<proteinExistence type="predicted"/>
<name>A0ACC0B1Q0_CATRO</name>
<evidence type="ECO:0000313" key="2">
    <source>
        <dbReference type="Proteomes" id="UP001060085"/>
    </source>
</evidence>
<dbReference type="EMBL" id="CM044704">
    <property type="protein sequence ID" value="KAI5666564.1"/>
    <property type="molecule type" value="Genomic_DNA"/>
</dbReference>
<dbReference type="Proteomes" id="UP001060085">
    <property type="component" value="Linkage Group LG04"/>
</dbReference>
<organism evidence="1 2">
    <name type="scientific">Catharanthus roseus</name>
    <name type="common">Madagascar periwinkle</name>
    <name type="synonym">Vinca rosea</name>
    <dbReference type="NCBI Taxonomy" id="4058"/>
    <lineage>
        <taxon>Eukaryota</taxon>
        <taxon>Viridiplantae</taxon>
        <taxon>Streptophyta</taxon>
        <taxon>Embryophyta</taxon>
        <taxon>Tracheophyta</taxon>
        <taxon>Spermatophyta</taxon>
        <taxon>Magnoliopsida</taxon>
        <taxon>eudicotyledons</taxon>
        <taxon>Gunneridae</taxon>
        <taxon>Pentapetalae</taxon>
        <taxon>asterids</taxon>
        <taxon>lamiids</taxon>
        <taxon>Gentianales</taxon>
        <taxon>Apocynaceae</taxon>
        <taxon>Rauvolfioideae</taxon>
        <taxon>Vinceae</taxon>
        <taxon>Catharanthinae</taxon>
        <taxon>Catharanthus</taxon>
    </lineage>
</organism>
<gene>
    <name evidence="1" type="ORF">M9H77_16417</name>
</gene>
<reference evidence="2" key="1">
    <citation type="journal article" date="2023" name="Nat. Plants">
        <title>Single-cell RNA sequencing provides a high-resolution roadmap for understanding the multicellular compartmentation of specialized metabolism.</title>
        <authorList>
            <person name="Sun S."/>
            <person name="Shen X."/>
            <person name="Li Y."/>
            <person name="Li Y."/>
            <person name="Wang S."/>
            <person name="Li R."/>
            <person name="Zhang H."/>
            <person name="Shen G."/>
            <person name="Guo B."/>
            <person name="Wei J."/>
            <person name="Xu J."/>
            <person name="St-Pierre B."/>
            <person name="Chen S."/>
            <person name="Sun C."/>
        </authorList>
    </citation>
    <scope>NUCLEOTIDE SEQUENCE [LARGE SCALE GENOMIC DNA]</scope>
</reference>